<name>A0ABS5ZDP2_9GAMM</name>
<dbReference type="EMBL" id="JAGSOY010000027">
    <property type="protein sequence ID" value="MBU2711943.1"/>
    <property type="molecule type" value="Genomic_DNA"/>
</dbReference>
<sequence length="120" mass="13364">MNTHNTELPGFLKSAANIIGLDATLTLAQRLGGARVYIPHDATPDHPISLAIGHESAKLLSEHFSGETVELPRKSIFVRSRNALIKKYHDDGYPIDKLALTFGITRRHVYNILFASHKKH</sequence>
<protein>
    <recommendedName>
        <fullName evidence="1">Mor transcription activator domain-containing protein</fullName>
    </recommendedName>
</protein>
<dbReference type="SUPFAM" id="SSF46689">
    <property type="entry name" value="Homeodomain-like"/>
    <property type="match status" value="1"/>
</dbReference>
<evidence type="ECO:0000313" key="3">
    <source>
        <dbReference type="Proteomes" id="UP000690515"/>
    </source>
</evidence>
<dbReference type="InterPro" id="IPR014875">
    <property type="entry name" value="Mor_transcription_activator"/>
</dbReference>
<accession>A0ABS5ZDP2</accession>
<proteinExistence type="predicted"/>
<feature type="domain" description="Mor transcription activator" evidence="1">
    <location>
        <begin position="51"/>
        <end position="119"/>
    </location>
</feature>
<dbReference type="Proteomes" id="UP000690515">
    <property type="component" value="Unassembled WGS sequence"/>
</dbReference>
<evidence type="ECO:0000313" key="2">
    <source>
        <dbReference type="EMBL" id="MBU2711943.1"/>
    </source>
</evidence>
<evidence type="ECO:0000259" key="1">
    <source>
        <dbReference type="Pfam" id="PF08765"/>
    </source>
</evidence>
<reference evidence="2 3" key="1">
    <citation type="submission" date="2021-04" db="EMBL/GenBank/DDBJ databases">
        <authorList>
            <person name="Pira H."/>
            <person name="Risdian C."/>
            <person name="Wink J."/>
        </authorList>
    </citation>
    <scope>NUCLEOTIDE SEQUENCE [LARGE SCALE GENOMIC DNA]</scope>
    <source>
        <strain evidence="2 3">WH53</strain>
    </source>
</reference>
<dbReference type="RefSeq" id="WP_215820100.1">
    <property type="nucleotide sequence ID" value="NZ_JAGSOY010000027.1"/>
</dbReference>
<gene>
    <name evidence="2" type="ORF">KCG35_12810</name>
</gene>
<comment type="caution">
    <text evidence="2">The sequence shown here is derived from an EMBL/GenBank/DDBJ whole genome shotgun (WGS) entry which is preliminary data.</text>
</comment>
<dbReference type="InterPro" id="IPR009057">
    <property type="entry name" value="Homeodomain-like_sf"/>
</dbReference>
<dbReference type="Pfam" id="PF08765">
    <property type="entry name" value="Mor"/>
    <property type="match status" value="1"/>
</dbReference>
<keyword evidence="3" id="KW-1185">Reference proteome</keyword>
<organism evidence="2 3">
    <name type="scientific">Zooshikella harenae</name>
    <dbReference type="NCBI Taxonomy" id="2827238"/>
    <lineage>
        <taxon>Bacteria</taxon>
        <taxon>Pseudomonadati</taxon>
        <taxon>Pseudomonadota</taxon>
        <taxon>Gammaproteobacteria</taxon>
        <taxon>Oceanospirillales</taxon>
        <taxon>Zooshikellaceae</taxon>
        <taxon>Zooshikella</taxon>
    </lineage>
</organism>